<dbReference type="InterPro" id="IPR049326">
    <property type="entry name" value="Rhodopsin_dom_fungi"/>
</dbReference>
<dbReference type="Proteomes" id="UP000433883">
    <property type="component" value="Unassembled WGS sequence"/>
</dbReference>
<feature type="transmembrane region" description="Helical" evidence="6">
    <location>
        <begin position="53"/>
        <end position="74"/>
    </location>
</feature>
<organism evidence="8 9">
    <name type="scientific">Venturia inaequalis</name>
    <name type="common">Apple scab fungus</name>
    <dbReference type="NCBI Taxonomy" id="5025"/>
    <lineage>
        <taxon>Eukaryota</taxon>
        <taxon>Fungi</taxon>
        <taxon>Dikarya</taxon>
        <taxon>Ascomycota</taxon>
        <taxon>Pezizomycotina</taxon>
        <taxon>Dothideomycetes</taxon>
        <taxon>Pleosporomycetidae</taxon>
        <taxon>Venturiales</taxon>
        <taxon>Venturiaceae</taxon>
        <taxon>Venturia</taxon>
    </lineage>
</organism>
<accession>A0A8H3Z6V1</accession>
<comment type="caution">
    <text evidence="8">The sequence shown here is derived from an EMBL/GenBank/DDBJ whole genome shotgun (WGS) entry which is preliminary data.</text>
</comment>
<comment type="subcellular location">
    <subcellularLocation>
        <location evidence="1">Membrane</location>
        <topology evidence="1">Multi-pass membrane protein</topology>
    </subcellularLocation>
</comment>
<keyword evidence="4 6" id="KW-0472">Membrane</keyword>
<feature type="transmembrane region" description="Helical" evidence="6">
    <location>
        <begin position="251"/>
        <end position="271"/>
    </location>
</feature>
<dbReference type="PANTHER" id="PTHR33048">
    <property type="entry name" value="PTH11-LIKE INTEGRAL MEMBRANE PROTEIN (AFU_ORTHOLOGUE AFUA_5G11245)"/>
    <property type="match status" value="1"/>
</dbReference>
<evidence type="ECO:0000256" key="2">
    <source>
        <dbReference type="ARBA" id="ARBA00022692"/>
    </source>
</evidence>
<reference evidence="8 9" key="1">
    <citation type="submission" date="2019-11" db="EMBL/GenBank/DDBJ databases">
        <title>Venturia inaequalis Genome Resource.</title>
        <authorList>
            <person name="Lichtner F.J."/>
        </authorList>
    </citation>
    <scope>NUCLEOTIDE SEQUENCE [LARGE SCALE GENOMIC DNA]</scope>
    <source>
        <strain evidence="8">Bline_iso_100314</strain>
    </source>
</reference>
<name>A0A8H3Z6V1_VENIN</name>
<gene>
    <name evidence="8" type="ORF">BLS_006995</name>
</gene>
<evidence type="ECO:0000256" key="3">
    <source>
        <dbReference type="ARBA" id="ARBA00022989"/>
    </source>
</evidence>
<dbReference type="Pfam" id="PF20684">
    <property type="entry name" value="Fung_rhodopsin"/>
    <property type="match status" value="1"/>
</dbReference>
<evidence type="ECO:0000256" key="6">
    <source>
        <dbReference type="SAM" id="Phobius"/>
    </source>
</evidence>
<comment type="similarity">
    <text evidence="5">Belongs to the SAT4 family.</text>
</comment>
<evidence type="ECO:0000256" key="1">
    <source>
        <dbReference type="ARBA" id="ARBA00004141"/>
    </source>
</evidence>
<feature type="domain" description="Rhodopsin" evidence="7">
    <location>
        <begin position="37"/>
        <end position="277"/>
    </location>
</feature>
<proteinExistence type="inferred from homology"/>
<dbReference type="PANTHER" id="PTHR33048:SF96">
    <property type="entry name" value="INTEGRAL MEMBRANE PROTEIN"/>
    <property type="match status" value="1"/>
</dbReference>
<dbReference type="GO" id="GO:0016020">
    <property type="term" value="C:membrane"/>
    <property type="evidence" value="ECO:0007669"/>
    <property type="project" value="UniProtKB-SubCell"/>
</dbReference>
<dbReference type="EMBL" id="WNWQ01000053">
    <property type="protein sequence ID" value="KAE9981761.1"/>
    <property type="molecule type" value="Genomic_DNA"/>
</dbReference>
<evidence type="ECO:0000313" key="9">
    <source>
        <dbReference type="Proteomes" id="UP000433883"/>
    </source>
</evidence>
<feature type="transmembrane region" description="Helical" evidence="6">
    <location>
        <begin position="21"/>
        <end position="41"/>
    </location>
</feature>
<keyword evidence="2 6" id="KW-0812">Transmembrane</keyword>
<evidence type="ECO:0000256" key="4">
    <source>
        <dbReference type="ARBA" id="ARBA00023136"/>
    </source>
</evidence>
<sequence>MNSSSSAQELEQNAQLAHTEIIITALFLTLTWTVVALRFWVRSHMLHTVGMDDWMVLLAQMFFTAYCATQMVILHLVPGINPATFAIVKVVTSWFISGTAHYAFAMIALKLSLGAFFLRIITSQWQRRVVYAVMLSATIANLIEAFYVVFMCGDPRDFVEKSVVDQCAPRWSMALVAYGQNTVNTLTDVTLALLPLSLLWKTKMKRAQKWSVGLILTLATAGCISSIIRFVYIPRILGSKTDGFYKTMKPLTIICIVEIGTGILACSLATLRPLFSKLVDLNTIRNSDTFRNTNAEAEFGLHKEISNHPLSARRVEQTGQWPSTTHDPPAILRPQTLRGLSRPRLQILADDLRHTDRVRACAAS</sequence>
<dbReference type="AlphaFoldDB" id="A0A8H3Z6V1"/>
<evidence type="ECO:0000313" key="8">
    <source>
        <dbReference type="EMBL" id="KAE9981761.1"/>
    </source>
</evidence>
<feature type="transmembrane region" description="Helical" evidence="6">
    <location>
        <begin position="129"/>
        <end position="150"/>
    </location>
</feature>
<feature type="transmembrane region" description="Helical" evidence="6">
    <location>
        <begin position="212"/>
        <end position="231"/>
    </location>
</feature>
<protein>
    <recommendedName>
        <fullName evidence="7">Rhodopsin domain-containing protein</fullName>
    </recommendedName>
</protein>
<evidence type="ECO:0000256" key="5">
    <source>
        <dbReference type="ARBA" id="ARBA00038359"/>
    </source>
</evidence>
<feature type="transmembrane region" description="Helical" evidence="6">
    <location>
        <begin position="94"/>
        <end position="117"/>
    </location>
</feature>
<evidence type="ECO:0000259" key="7">
    <source>
        <dbReference type="Pfam" id="PF20684"/>
    </source>
</evidence>
<keyword evidence="3 6" id="KW-1133">Transmembrane helix</keyword>
<dbReference type="InterPro" id="IPR052337">
    <property type="entry name" value="SAT4-like"/>
</dbReference>